<dbReference type="Pfam" id="PF00271">
    <property type="entry name" value="Helicase_C"/>
    <property type="match status" value="1"/>
</dbReference>
<feature type="compositionally biased region" description="Basic residues" evidence="11">
    <location>
        <begin position="461"/>
        <end position="470"/>
    </location>
</feature>
<dbReference type="GO" id="GO:0003676">
    <property type="term" value="F:nucleic acid binding"/>
    <property type="evidence" value="ECO:0007669"/>
    <property type="project" value="InterPro"/>
</dbReference>
<keyword evidence="2" id="KW-0963">Cytoplasm</keyword>
<evidence type="ECO:0000256" key="5">
    <source>
        <dbReference type="ARBA" id="ARBA00022806"/>
    </source>
</evidence>
<gene>
    <name evidence="15" type="ORF">SAMN04488056_104360</name>
</gene>
<dbReference type="CDD" id="cd00268">
    <property type="entry name" value="DEADc"/>
    <property type="match status" value="1"/>
</dbReference>
<dbReference type="GO" id="GO:0009266">
    <property type="term" value="P:response to temperature stimulus"/>
    <property type="evidence" value="ECO:0007669"/>
    <property type="project" value="UniProtKB-ARBA"/>
</dbReference>
<dbReference type="SMART" id="SM00487">
    <property type="entry name" value="DEXDc"/>
    <property type="match status" value="1"/>
</dbReference>
<proteinExistence type="inferred from homology"/>
<protein>
    <recommendedName>
        <fullName evidence="9">DEAD-box ATP-dependent RNA helicase RhpA</fullName>
        <ecNumber evidence="1">3.6.4.13</ecNumber>
    </recommendedName>
</protein>
<evidence type="ECO:0000313" key="15">
    <source>
        <dbReference type="EMBL" id="SFO31138.1"/>
    </source>
</evidence>
<sequence length="538" mass="58699">MLTIVMIVAGTNSLKFRPHRQLFCASFPLLTRRTSLLAAFMRDQAMAYGQIFLTNFNDLGLAEPLLRALEAEGYTTPTPIQAQGIPVAMSGKDILGIAQTGTGKTASFVLPILDRLARNDKRPTPKSTEALILAPTRELVAQIAENIRAYSKHMRVSVTIVVGGVKPGPQIRKLASGSHIIVATPGRLLDHMNNGYVSLSQTSYVVLDEADHMLDLGFIPDIRRIMKQLPKKRQTSLFSATMPTQIKALGRDFQNKPTEVAVATVSRPIERITQSVHLLDHASKRQALTKMLSEKDVERAIVFTRTKRGADRVSQHLQKAGLSATAIHGNKSQGQRVRALASFKSGEITIMVATDIAARGIDIDDVSHVFNFELPEVPEAYVHRIGRTARAGRTGTAISLCDPSEAKLLREIEKLIGSKLHAEKSDSYSPLDAQVPDTPPKSANRNRNGNRNQSAEQVQKAKPRRNARKSKPADLKANESWSPLDGAAKEGKPTFGKKKPRGSAKPDGYMSRNRGGASNRRKGNGQGKNSAPRPAAFA</sequence>
<feature type="compositionally biased region" description="Polar residues" evidence="11">
    <location>
        <begin position="441"/>
        <end position="457"/>
    </location>
</feature>
<evidence type="ECO:0000259" key="12">
    <source>
        <dbReference type="PROSITE" id="PS51192"/>
    </source>
</evidence>
<dbReference type="InterPro" id="IPR014001">
    <property type="entry name" value="Helicase_ATP-bd"/>
</dbReference>
<feature type="region of interest" description="Disordered" evidence="11">
    <location>
        <begin position="423"/>
        <end position="538"/>
    </location>
</feature>
<name>A0A1I5G544_9HYPH</name>
<feature type="short sequence motif" description="Q motif" evidence="10">
    <location>
        <begin position="54"/>
        <end position="82"/>
    </location>
</feature>
<keyword evidence="3" id="KW-0547">Nucleotide-binding</keyword>
<dbReference type="SMART" id="SM00490">
    <property type="entry name" value="HELICc"/>
    <property type="match status" value="1"/>
</dbReference>
<evidence type="ECO:0000313" key="16">
    <source>
        <dbReference type="Proteomes" id="UP000199236"/>
    </source>
</evidence>
<dbReference type="GO" id="GO:0042255">
    <property type="term" value="P:ribosome assembly"/>
    <property type="evidence" value="ECO:0007669"/>
    <property type="project" value="UniProtKB-ARBA"/>
</dbReference>
<dbReference type="Gene3D" id="3.40.50.300">
    <property type="entry name" value="P-loop containing nucleotide triphosphate hydrolases"/>
    <property type="match status" value="2"/>
</dbReference>
<feature type="domain" description="Helicase ATP-binding" evidence="12">
    <location>
        <begin position="85"/>
        <end position="260"/>
    </location>
</feature>
<keyword evidence="5 15" id="KW-0347">Helicase</keyword>
<dbReference type="InterPro" id="IPR050079">
    <property type="entry name" value="DEAD_box_RNA_helicase"/>
</dbReference>
<dbReference type="SUPFAM" id="SSF52540">
    <property type="entry name" value="P-loop containing nucleoside triphosphate hydrolases"/>
    <property type="match status" value="2"/>
</dbReference>
<keyword evidence="4" id="KW-0378">Hydrolase</keyword>
<dbReference type="AlphaFoldDB" id="A0A1I5G544"/>
<dbReference type="GO" id="GO:0003724">
    <property type="term" value="F:RNA helicase activity"/>
    <property type="evidence" value="ECO:0007669"/>
    <property type="project" value="UniProtKB-EC"/>
</dbReference>
<dbReference type="EC" id="3.6.4.13" evidence="1"/>
<dbReference type="GO" id="GO:0016787">
    <property type="term" value="F:hydrolase activity"/>
    <property type="evidence" value="ECO:0007669"/>
    <property type="project" value="UniProtKB-KW"/>
</dbReference>
<evidence type="ECO:0000256" key="2">
    <source>
        <dbReference type="ARBA" id="ARBA00022490"/>
    </source>
</evidence>
<evidence type="ECO:0000256" key="3">
    <source>
        <dbReference type="ARBA" id="ARBA00022741"/>
    </source>
</evidence>
<evidence type="ECO:0000259" key="13">
    <source>
        <dbReference type="PROSITE" id="PS51194"/>
    </source>
</evidence>
<dbReference type="InterPro" id="IPR011545">
    <property type="entry name" value="DEAD/DEAH_box_helicase_dom"/>
</dbReference>
<evidence type="ECO:0000256" key="10">
    <source>
        <dbReference type="PROSITE-ProRule" id="PRU00552"/>
    </source>
</evidence>
<dbReference type="InterPro" id="IPR044742">
    <property type="entry name" value="DEAD/DEAH_RhlB"/>
</dbReference>
<evidence type="ECO:0000256" key="1">
    <source>
        <dbReference type="ARBA" id="ARBA00012552"/>
    </source>
</evidence>
<dbReference type="GO" id="GO:0005829">
    <property type="term" value="C:cytosol"/>
    <property type="evidence" value="ECO:0007669"/>
    <property type="project" value="TreeGrafter"/>
</dbReference>
<evidence type="ECO:0000259" key="14">
    <source>
        <dbReference type="PROSITE" id="PS51195"/>
    </source>
</evidence>
<reference evidence="15 16" key="1">
    <citation type="submission" date="2016-10" db="EMBL/GenBank/DDBJ databases">
        <authorList>
            <person name="de Groot N.N."/>
        </authorList>
    </citation>
    <scope>NUCLEOTIDE SEQUENCE [LARGE SCALE GENOMIC DNA]</scope>
    <source>
        <strain evidence="15 16">CGMCC 1.9157</strain>
    </source>
</reference>
<evidence type="ECO:0000256" key="4">
    <source>
        <dbReference type="ARBA" id="ARBA00022801"/>
    </source>
</evidence>
<comment type="similarity">
    <text evidence="7">Belongs to the DEAD box helicase family.</text>
</comment>
<dbReference type="Pfam" id="PF00270">
    <property type="entry name" value="DEAD"/>
    <property type="match status" value="1"/>
</dbReference>
<accession>A0A1I5G544</accession>
<dbReference type="PROSITE" id="PS51195">
    <property type="entry name" value="Q_MOTIF"/>
    <property type="match status" value="1"/>
</dbReference>
<dbReference type="PANTHER" id="PTHR47959">
    <property type="entry name" value="ATP-DEPENDENT RNA HELICASE RHLE-RELATED"/>
    <property type="match status" value="1"/>
</dbReference>
<feature type="domain" description="Helicase C-terminal" evidence="13">
    <location>
        <begin position="283"/>
        <end position="432"/>
    </location>
</feature>
<evidence type="ECO:0000256" key="7">
    <source>
        <dbReference type="ARBA" id="ARBA00038437"/>
    </source>
</evidence>
<evidence type="ECO:0000256" key="9">
    <source>
        <dbReference type="ARBA" id="ARBA00074363"/>
    </source>
</evidence>
<evidence type="ECO:0000256" key="8">
    <source>
        <dbReference type="ARBA" id="ARBA00047984"/>
    </source>
</evidence>
<dbReference type="STRING" id="655353.SAMN04488056_104360"/>
<feature type="domain" description="DEAD-box RNA helicase Q" evidence="14">
    <location>
        <begin position="54"/>
        <end position="82"/>
    </location>
</feature>
<dbReference type="FunFam" id="3.40.50.300:FF:000108">
    <property type="entry name" value="ATP-dependent RNA helicase RhlE"/>
    <property type="match status" value="1"/>
</dbReference>
<dbReference type="PROSITE" id="PS51194">
    <property type="entry name" value="HELICASE_CTER"/>
    <property type="match status" value="1"/>
</dbReference>
<evidence type="ECO:0000256" key="11">
    <source>
        <dbReference type="SAM" id="MobiDB-lite"/>
    </source>
</evidence>
<evidence type="ECO:0000256" key="6">
    <source>
        <dbReference type="ARBA" id="ARBA00022840"/>
    </source>
</evidence>
<organism evidence="15 16">
    <name type="scientific">Cohaesibacter marisflavi</name>
    <dbReference type="NCBI Taxonomy" id="655353"/>
    <lineage>
        <taxon>Bacteria</taxon>
        <taxon>Pseudomonadati</taxon>
        <taxon>Pseudomonadota</taxon>
        <taxon>Alphaproteobacteria</taxon>
        <taxon>Hyphomicrobiales</taxon>
        <taxon>Cohaesibacteraceae</taxon>
    </lineage>
</organism>
<keyword evidence="6" id="KW-0067">ATP-binding</keyword>
<dbReference type="Proteomes" id="UP000199236">
    <property type="component" value="Unassembled WGS sequence"/>
</dbReference>
<dbReference type="InterPro" id="IPR014014">
    <property type="entry name" value="RNA_helicase_DEAD_Q_motif"/>
</dbReference>
<dbReference type="GO" id="GO:0005524">
    <property type="term" value="F:ATP binding"/>
    <property type="evidence" value="ECO:0007669"/>
    <property type="project" value="UniProtKB-KW"/>
</dbReference>
<dbReference type="CDD" id="cd18787">
    <property type="entry name" value="SF2_C_DEAD"/>
    <property type="match status" value="1"/>
</dbReference>
<dbReference type="InterPro" id="IPR027417">
    <property type="entry name" value="P-loop_NTPase"/>
</dbReference>
<dbReference type="PROSITE" id="PS51192">
    <property type="entry name" value="HELICASE_ATP_BIND_1"/>
    <property type="match status" value="1"/>
</dbReference>
<dbReference type="EMBL" id="FOVR01000004">
    <property type="protein sequence ID" value="SFO31138.1"/>
    <property type="molecule type" value="Genomic_DNA"/>
</dbReference>
<comment type="catalytic activity">
    <reaction evidence="8">
        <text>ATP + H2O = ADP + phosphate + H(+)</text>
        <dbReference type="Rhea" id="RHEA:13065"/>
        <dbReference type="ChEBI" id="CHEBI:15377"/>
        <dbReference type="ChEBI" id="CHEBI:15378"/>
        <dbReference type="ChEBI" id="CHEBI:30616"/>
        <dbReference type="ChEBI" id="CHEBI:43474"/>
        <dbReference type="ChEBI" id="CHEBI:456216"/>
        <dbReference type="EC" id="3.6.4.13"/>
    </reaction>
</comment>
<dbReference type="InterPro" id="IPR001650">
    <property type="entry name" value="Helicase_C-like"/>
</dbReference>
<dbReference type="PANTHER" id="PTHR47959:SF13">
    <property type="entry name" value="ATP-DEPENDENT RNA HELICASE RHLE"/>
    <property type="match status" value="1"/>
</dbReference>
<keyword evidence="16" id="KW-1185">Reference proteome</keyword>